<protein>
    <submittedName>
        <fullName evidence="8">OmpA-like protein</fullName>
    </submittedName>
</protein>
<accession>A0A0B5E142</accession>
<feature type="region of interest" description="Disordered" evidence="5">
    <location>
        <begin position="573"/>
        <end position="637"/>
    </location>
</feature>
<feature type="domain" description="OmpA-like" evidence="7">
    <location>
        <begin position="485"/>
        <end position="602"/>
    </location>
</feature>
<keyword evidence="3" id="KW-0998">Cell outer membrane</keyword>
<evidence type="ECO:0000259" key="7">
    <source>
        <dbReference type="PROSITE" id="PS51123"/>
    </source>
</evidence>
<dbReference type="HOGENOM" id="CLU_013534_0_0_5"/>
<dbReference type="EMBL" id="CP004393">
    <property type="protein sequence ID" value="AJE49004.1"/>
    <property type="molecule type" value="Genomic_DNA"/>
</dbReference>
<dbReference type="Proteomes" id="UP000031521">
    <property type="component" value="Chromosome"/>
</dbReference>
<dbReference type="SUPFAM" id="SSF103088">
    <property type="entry name" value="OmpA-like"/>
    <property type="match status" value="1"/>
</dbReference>
<sequence length="637" mass="67324">MRISHTLPVFAAVLAGAVLSLAAAAFSARAIESTSVTAVENEMRLGGYDWVEVSADGLQIVLTGTAPDEQSQLAAQRAAGHVVDSSRVMNVMNVVQQEEIPAPRFSIEILRNDDGISLIGLVPASWDRAGFVADLKKAGGTGSVADLMEQADYPSPENWAEAMEFGLEAISRLPRSKISLAADAITVTALADSRTQKASFERALKSQLPEDVPVKIDIAAPRPVITPFTVRFVIDEAGPRFDACAVETPQGHLRILAAAKSLGLDNPECTVGLGSPSAQWAAAVETGMRALAGLGQGSITFADGDVTLIAAEGTSPDAFDATVGELETDLPRGFTLHSSLPRAEAEEGETRPEFVITRSPEGQTQLRGRIADTRSRAATEALARAAFGTSSVYSALREDGELPAGWSVRVMAAIEALSHLSQGAAVMTEDLVTVRGQTGDQNAKAAIAGLLAEQLGEGAEFRIDVAYVRKLDPVLNLPTPEECVARANQIVAVQKIVFDPGSTELNEAANDTLDRIAEALKECEDVEMEIGAHSDSQGRDEMNLELSVSRANAVLDGLLMRRVVGVSFTAHGYGETQPIADNDTEEGREANRRIEFKLLAEAAEDPAAEDGSGDDATPEEGTEEAAEEEPAADEGTE</sequence>
<keyword evidence="6" id="KW-0732">Signal</keyword>
<evidence type="ECO:0000256" key="1">
    <source>
        <dbReference type="ARBA" id="ARBA00004442"/>
    </source>
</evidence>
<dbReference type="OrthoDB" id="5525824at2"/>
<dbReference type="InterPro" id="IPR036737">
    <property type="entry name" value="OmpA-like_sf"/>
</dbReference>
<keyword evidence="2 4" id="KW-0472">Membrane</keyword>
<evidence type="ECO:0000256" key="5">
    <source>
        <dbReference type="SAM" id="MobiDB-lite"/>
    </source>
</evidence>
<proteinExistence type="predicted"/>
<dbReference type="AlphaFoldDB" id="A0A0B5E142"/>
<feature type="chain" id="PRO_5002101821" evidence="6">
    <location>
        <begin position="31"/>
        <end position="637"/>
    </location>
</feature>
<dbReference type="Pfam" id="PF00691">
    <property type="entry name" value="OmpA"/>
    <property type="match status" value="1"/>
</dbReference>
<dbReference type="PANTHER" id="PTHR30329:SF21">
    <property type="entry name" value="LIPOPROTEIN YIAD-RELATED"/>
    <property type="match status" value="1"/>
</dbReference>
<dbReference type="Gene3D" id="3.40.1520.20">
    <property type="match status" value="2"/>
</dbReference>
<dbReference type="STRING" id="1208324.P73_4289"/>
<dbReference type="GO" id="GO:0009279">
    <property type="term" value="C:cell outer membrane"/>
    <property type="evidence" value="ECO:0007669"/>
    <property type="project" value="UniProtKB-SubCell"/>
</dbReference>
<dbReference type="InterPro" id="IPR006665">
    <property type="entry name" value="OmpA-like"/>
</dbReference>
<dbReference type="PRINTS" id="PR01021">
    <property type="entry name" value="OMPADOMAIN"/>
</dbReference>
<dbReference type="PROSITE" id="PS51123">
    <property type="entry name" value="OMPA_2"/>
    <property type="match status" value="1"/>
</dbReference>
<dbReference type="KEGG" id="cid:P73_4289"/>
<dbReference type="RefSeq" id="WP_043871180.1">
    <property type="nucleotide sequence ID" value="NZ_CP004393.1"/>
</dbReference>
<feature type="compositionally biased region" description="Basic and acidic residues" evidence="5">
    <location>
        <begin position="585"/>
        <end position="598"/>
    </location>
</feature>
<evidence type="ECO:0000256" key="4">
    <source>
        <dbReference type="PROSITE-ProRule" id="PRU00473"/>
    </source>
</evidence>
<dbReference type="InterPro" id="IPR050330">
    <property type="entry name" value="Bact_OuterMem_StrucFunc"/>
</dbReference>
<evidence type="ECO:0000256" key="3">
    <source>
        <dbReference type="ARBA" id="ARBA00023237"/>
    </source>
</evidence>
<feature type="signal peptide" evidence="6">
    <location>
        <begin position="1"/>
        <end position="30"/>
    </location>
</feature>
<evidence type="ECO:0000313" key="9">
    <source>
        <dbReference type="Proteomes" id="UP000031521"/>
    </source>
</evidence>
<evidence type="ECO:0000256" key="6">
    <source>
        <dbReference type="SAM" id="SignalP"/>
    </source>
</evidence>
<feature type="compositionally biased region" description="Acidic residues" evidence="5">
    <location>
        <begin position="602"/>
        <end position="637"/>
    </location>
</feature>
<reference evidence="8 9" key="1">
    <citation type="journal article" date="2014" name="Int. J. Syst. Evol. Microbiol.">
        <title>Celeribacter indicus sp. nov., a polycyclic aromatic hydrocarbon-degrading bacterium from deep-sea sediment and reclassification of Huaishuia halophila as Celeribacter halophilus comb. nov.</title>
        <authorList>
            <person name="Lai Q."/>
            <person name="Cao J."/>
            <person name="Yuan J."/>
            <person name="Li F."/>
            <person name="Shao Z."/>
        </authorList>
    </citation>
    <scope>NUCLEOTIDE SEQUENCE [LARGE SCALE GENOMIC DNA]</scope>
    <source>
        <strain evidence="8">P73</strain>
    </source>
</reference>
<keyword evidence="9" id="KW-1185">Reference proteome</keyword>
<dbReference type="CDD" id="cd07185">
    <property type="entry name" value="OmpA_C-like"/>
    <property type="match status" value="1"/>
</dbReference>
<name>A0A0B5E142_9RHOB</name>
<comment type="subcellular location">
    <subcellularLocation>
        <location evidence="1">Cell outer membrane</location>
    </subcellularLocation>
</comment>
<organism evidence="8 9">
    <name type="scientific">Celeribacter indicus</name>
    <dbReference type="NCBI Taxonomy" id="1208324"/>
    <lineage>
        <taxon>Bacteria</taxon>
        <taxon>Pseudomonadati</taxon>
        <taxon>Pseudomonadota</taxon>
        <taxon>Alphaproteobacteria</taxon>
        <taxon>Rhodobacterales</taxon>
        <taxon>Roseobacteraceae</taxon>
        <taxon>Celeribacter</taxon>
    </lineage>
</organism>
<evidence type="ECO:0000256" key="2">
    <source>
        <dbReference type="ARBA" id="ARBA00023136"/>
    </source>
</evidence>
<gene>
    <name evidence="8" type="ORF">P73_4289</name>
</gene>
<dbReference type="Gene3D" id="3.30.1330.60">
    <property type="entry name" value="OmpA-like domain"/>
    <property type="match status" value="1"/>
</dbReference>
<evidence type="ECO:0000313" key="8">
    <source>
        <dbReference type="EMBL" id="AJE49004.1"/>
    </source>
</evidence>
<dbReference type="InterPro" id="IPR006664">
    <property type="entry name" value="OMP_bac"/>
</dbReference>
<dbReference type="PANTHER" id="PTHR30329">
    <property type="entry name" value="STATOR ELEMENT OF FLAGELLAR MOTOR COMPLEX"/>
    <property type="match status" value="1"/>
</dbReference>